<feature type="domain" description="Alpha/beta hydrolase fold-3" evidence="2">
    <location>
        <begin position="88"/>
        <end position="296"/>
    </location>
</feature>
<evidence type="ECO:0000313" key="4">
    <source>
        <dbReference type="Proteomes" id="UP000054771"/>
    </source>
</evidence>
<dbReference type="GO" id="GO:0016787">
    <property type="term" value="F:hydrolase activity"/>
    <property type="evidence" value="ECO:0007669"/>
    <property type="project" value="UniProtKB-KW"/>
</dbReference>
<gene>
    <name evidence="3" type="ORF">ASPCAL01908</name>
</gene>
<dbReference type="Proteomes" id="UP000054771">
    <property type="component" value="Unassembled WGS sequence"/>
</dbReference>
<reference evidence="4" key="1">
    <citation type="journal article" date="2016" name="Genome Announc.">
        <title>Draft genome sequences of fungus Aspergillus calidoustus.</title>
        <authorList>
            <person name="Horn F."/>
            <person name="Linde J."/>
            <person name="Mattern D.J."/>
            <person name="Walther G."/>
            <person name="Guthke R."/>
            <person name="Scherlach K."/>
            <person name="Martin K."/>
            <person name="Brakhage A.A."/>
            <person name="Petzke L."/>
            <person name="Valiante V."/>
        </authorList>
    </citation>
    <scope>NUCLEOTIDE SEQUENCE [LARGE SCALE GENOMIC DNA]</scope>
    <source>
        <strain evidence="4">SF006504</strain>
    </source>
</reference>
<dbReference type="PANTHER" id="PTHR48081:SF8">
    <property type="entry name" value="ALPHA_BETA HYDROLASE FOLD-3 DOMAIN-CONTAINING PROTEIN-RELATED"/>
    <property type="match status" value="1"/>
</dbReference>
<dbReference type="InterPro" id="IPR050300">
    <property type="entry name" value="GDXG_lipolytic_enzyme"/>
</dbReference>
<dbReference type="PANTHER" id="PTHR48081">
    <property type="entry name" value="AB HYDROLASE SUPERFAMILY PROTEIN C4A8.06C"/>
    <property type="match status" value="1"/>
</dbReference>
<dbReference type="Gene3D" id="3.40.50.1820">
    <property type="entry name" value="alpha/beta hydrolase"/>
    <property type="match status" value="1"/>
</dbReference>
<accession>A0A0U5CLU8</accession>
<proteinExistence type="predicted"/>
<dbReference type="InterPro" id="IPR029058">
    <property type="entry name" value="AB_hydrolase_fold"/>
</dbReference>
<evidence type="ECO:0000313" key="3">
    <source>
        <dbReference type="EMBL" id="CEN59458.1"/>
    </source>
</evidence>
<dbReference type="STRING" id="454130.A0A0U5CLU8"/>
<evidence type="ECO:0000256" key="1">
    <source>
        <dbReference type="ARBA" id="ARBA00022801"/>
    </source>
</evidence>
<dbReference type="InterPro" id="IPR013094">
    <property type="entry name" value="AB_hydrolase_3"/>
</dbReference>
<dbReference type="SUPFAM" id="SSF53474">
    <property type="entry name" value="alpha/beta-Hydrolases"/>
    <property type="match status" value="1"/>
</dbReference>
<keyword evidence="4" id="KW-1185">Reference proteome</keyword>
<dbReference type="EMBL" id="CDMC01000002">
    <property type="protein sequence ID" value="CEN59458.1"/>
    <property type="molecule type" value="Genomic_DNA"/>
</dbReference>
<protein>
    <recommendedName>
        <fullName evidence="2">Alpha/beta hydrolase fold-3 domain-containing protein</fullName>
    </recommendedName>
</protein>
<dbReference type="Pfam" id="PF07859">
    <property type="entry name" value="Abhydrolase_3"/>
    <property type="match status" value="1"/>
</dbReference>
<sequence>MTMGSLSGPVHAPAWREFINELGDPLLMPGTTVDALYGDSKANIQKLLAKYTFPEPDSSIQTEDITLKDGVWVRIYTPPDLTSTDLTIFMHGGGWVMGSVHHEDAAVRGICAATKKTVVSIGYRLAPKHRFPVALEDCLYATLWALEHFSASTSSAVLMGGSAGANLAFGVALRLLDAGMGEKFKGVLALVPCVVHPDAVPADKRDKFTSYEENAVATVNTLAAMKCFLDSYGPPVDDVYFSVLLHPRIRELKKVYIVECGADTLRDDARLMRDALQEVGVPLKYDAYEGFPHYFWSYPSKFLKADSDRFHQNMFVAVDWLHE</sequence>
<name>A0A0U5CLU8_ASPCI</name>
<dbReference type="OrthoDB" id="408631at2759"/>
<dbReference type="OMA" id="DHEDAAC"/>
<evidence type="ECO:0000259" key="2">
    <source>
        <dbReference type="Pfam" id="PF07859"/>
    </source>
</evidence>
<dbReference type="AlphaFoldDB" id="A0A0U5CLU8"/>
<keyword evidence="1" id="KW-0378">Hydrolase</keyword>
<organism evidence="3 4">
    <name type="scientific">Aspergillus calidoustus</name>
    <dbReference type="NCBI Taxonomy" id="454130"/>
    <lineage>
        <taxon>Eukaryota</taxon>
        <taxon>Fungi</taxon>
        <taxon>Dikarya</taxon>
        <taxon>Ascomycota</taxon>
        <taxon>Pezizomycotina</taxon>
        <taxon>Eurotiomycetes</taxon>
        <taxon>Eurotiomycetidae</taxon>
        <taxon>Eurotiales</taxon>
        <taxon>Aspergillaceae</taxon>
        <taxon>Aspergillus</taxon>
        <taxon>Aspergillus subgen. Nidulantes</taxon>
    </lineage>
</organism>